<dbReference type="Proteomes" id="UP000271554">
    <property type="component" value="Chromosome"/>
</dbReference>
<name>A0A387H2X7_9ACTN</name>
<dbReference type="InterPro" id="IPR012338">
    <property type="entry name" value="Beta-lactam/transpept-like"/>
</dbReference>
<keyword evidence="3" id="KW-1185">Reference proteome</keyword>
<dbReference type="Gene3D" id="3.40.710.10">
    <property type="entry name" value="DD-peptidase/beta-lactamase superfamily"/>
    <property type="match status" value="1"/>
</dbReference>
<dbReference type="EMBL" id="CP032698">
    <property type="protein sequence ID" value="AYG78015.1"/>
    <property type="molecule type" value="Genomic_DNA"/>
</dbReference>
<gene>
    <name evidence="2" type="ORF">DWB77_00122</name>
</gene>
<evidence type="ECO:0008006" key="4">
    <source>
        <dbReference type="Google" id="ProtNLM"/>
    </source>
</evidence>
<accession>A0A387H2X7</accession>
<keyword evidence="1" id="KW-0812">Transmembrane</keyword>
<organism evidence="2 3">
    <name type="scientific">Streptomyces hundungensis</name>
    <dbReference type="NCBI Taxonomy" id="1077946"/>
    <lineage>
        <taxon>Bacteria</taxon>
        <taxon>Bacillati</taxon>
        <taxon>Actinomycetota</taxon>
        <taxon>Actinomycetes</taxon>
        <taxon>Kitasatosporales</taxon>
        <taxon>Streptomycetaceae</taxon>
        <taxon>Streptomyces</taxon>
    </lineage>
</organism>
<dbReference type="AlphaFoldDB" id="A0A387H2X7"/>
<sequence>MLGRSRGGLTSKIHLAADRQCRPLALVLTAGQAGDSPQFIPVLKKVRVRLPVGRPRTTPGAVAGDLPGARPSWTTPRSRGPLLQLPVAVVIGIALGGAAAAVPAAYDSYMASGIHGQRLFVSPGLDLVVVHFGSQIISPAVPPAPLVQAFVRIGVHLNS</sequence>
<evidence type="ECO:0000313" key="2">
    <source>
        <dbReference type="EMBL" id="AYG78015.1"/>
    </source>
</evidence>
<feature type="transmembrane region" description="Helical" evidence="1">
    <location>
        <begin position="85"/>
        <end position="106"/>
    </location>
</feature>
<evidence type="ECO:0000256" key="1">
    <source>
        <dbReference type="SAM" id="Phobius"/>
    </source>
</evidence>
<keyword evidence="1" id="KW-1133">Transmembrane helix</keyword>
<evidence type="ECO:0000313" key="3">
    <source>
        <dbReference type="Proteomes" id="UP000271554"/>
    </source>
</evidence>
<dbReference type="KEGG" id="shun:DWB77_00122"/>
<keyword evidence="1" id="KW-0472">Membrane</keyword>
<reference evidence="2 3" key="1">
    <citation type="submission" date="2018-10" db="EMBL/GenBank/DDBJ databases">
        <title>Relationship between Morphology and Antimicrobial Activity in Streptomyces.</title>
        <authorList>
            <person name="Kang H.J."/>
            <person name="Kim S.B."/>
        </authorList>
    </citation>
    <scope>NUCLEOTIDE SEQUENCE [LARGE SCALE GENOMIC DNA]</scope>
    <source>
        <strain evidence="2 3">BH38</strain>
    </source>
</reference>
<protein>
    <recommendedName>
        <fullName evidence="4">Transposase IS4-like domain-containing protein</fullName>
    </recommendedName>
</protein>
<proteinExistence type="predicted"/>